<accession>S9UYR4</accession>
<dbReference type="OrthoDB" id="202825at2759"/>
<keyword evidence="5" id="KW-1185">Reference proteome</keyword>
<keyword evidence="3" id="KW-0067">ATP-binding</keyword>
<protein>
    <recommendedName>
        <fullName evidence="6">Tubulin-tyrosine ligase</fullName>
    </recommendedName>
</protein>
<sequence length="551" mass="58952">MASCTVLDAADTRYHVVRTAATALGWLVVEGPAAAAAEVPAAYYGHPTHAADGAAAPAHVLWLDRSVAAGRVSALQPWQRVNHFAGMDCVARKAVLFKRLMAVARLCRSGLAEADAPPGRGATGLRGASVGAGGLRALLDAVCSMAPDSYSIPAELPLLERQARAAAAGAGGDAPFYIVKPNKGCQGRGIVLTQRPAEVLRELLAAAGREADGYLVQAYVDRPLLIEGKKFDLRLYALLLSVRAPAKTASLRERLQPLPQEGSAAADSSPSAQRPVPAALQGVELYLHQEGLVRICAAPYETPTAANSACGSVHLTNYAVNRQSPQFSIDTSGHDDSGARAAAAAGDAGVSEGNKRDLRFMASFLNERDPALWARVWRRLCSCVALTVLSGVDVLQREMAGAGALRQHRGDGMGCFELLGFDVMLREADAYTPVLMEVNHSPSLFCGTSVDFAIKQHVLTDTLRLVGSRMPDPSQYADGAQYARCMTQQASRMRKQTHALLSNREVRFTEVLPHYRVFSESGTEEPSLLDDWSTEERAQQVGMVELSKLVR</sequence>
<proteinExistence type="predicted"/>
<dbReference type="Gene3D" id="3.30.470.20">
    <property type="entry name" value="ATP-grasp fold, B domain"/>
    <property type="match status" value="1"/>
</dbReference>
<dbReference type="GO" id="GO:0070740">
    <property type="term" value="F:tubulin-glutamic acid ligase activity"/>
    <property type="evidence" value="ECO:0007669"/>
    <property type="project" value="TreeGrafter"/>
</dbReference>
<dbReference type="GO" id="GO:0005524">
    <property type="term" value="F:ATP binding"/>
    <property type="evidence" value="ECO:0007669"/>
    <property type="project" value="UniProtKB-KW"/>
</dbReference>
<organism evidence="4 5">
    <name type="scientific">Strigomonas culicis</name>
    <dbReference type="NCBI Taxonomy" id="28005"/>
    <lineage>
        <taxon>Eukaryota</taxon>
        <taxon>Discoba</taxon>
        <taxon>Euglenozoa</taxon>
        <taxon>Kinetoplastea</taxon>
        <taxon>Metakinetoplastina</taxon>
        <taxon>Trypanosomatida</taxon>
        <taxon>Trypanosomatidae</taxon>
        <taxon>Strigomonadinae</taxon>
        <taxon>Strigomonas</taxon>
    </lineage>
</organism>
<dbReference type="GO" id="GO:0000226">
    <property type="term" value="P:microtubule cytoskeleton organization"/>
    <property type="evidence" value="ECO:0007669"/>
    <property type="project" value="TreeGrafter"/>
</dbReference>
<comment type="caution">
    <text evidence="4">The sequence shown here is derived from an EMBL/GenBank/DDBJ whole genome shotgun (WGS) entry which is preliminary data.</text>
</comment>
<dbReference type="SUPFAM" id="SSF56059">
    <property type="entry name" value="Glutathione synthetase ATP-binding domain-like"/>
    <property type="match status" value="1"/>
</dbReference>
<dbReference type="GO" id="GO:0036064">
    <property type="term" value="C:ciliary basal body"/>
    <property type="evidence" value="ECO:0007669"/>
    <property type="project" value="TreeGrafter"/>
</dbReference>
<evidence type="ECO:0000256" key="3">
    <source>
        <dbReference type="ARBA" id="ARBA00022840"/>
    </source>
</evidence>
<evidence type="ECO:0000256" key="1">
    <source>
        <dbReference type="ARBA" id="ARBA00022598"/>
    </source>
</evidence>
<evidence type="ECO:0000313" key="5">
    <source>
        <dbReference type="Proteomes" id="UP000015354"/>
    </source>
</evidence>
<reference evidence="4 5" key="1">
    <citation type="journal article" date="2013" name="PLoS ONE">
        <title>Predicting the Proteins of Angomonas deanei, Strigomonas culicis and Their Respective Endosymbionts Reveals New Aspects of the Trypanosomatidae Family.</title>
        <authorList>
            <person name="Motta M.C."/>
            <person name="Martins A.C."/>
            <person name="de Souza S.S."/>
            <person name="Catta-Preta C.M."/>
            <person name="Silva R."/>
            <person name="Klein C.C."/>
            <person name="de Almeida L.G."/>
            <person name="de Lima Cunha O."/>
            <person name="Ciapina L.P."/>
            <person name="Brocchi M."/>
            <person name="Colabardini A.C."/>
            <person name="de Araujo Lima B."/>
            <person name="Machado C.R."/>
            <person name="de Almeida Soares C.M."/>
            <person name="Probst C.M."/>
            <person name="de Menezes C.B."/>
            <person name="Thompson C.E."/>
            <person name="Bartholomeu D.C."/>
            <person name="Gradia D.F."/>
            <person name="Pavoni D.P."/>
            <person name="Grisard E.C."/>
            <person name="Fantinatti-Garboggini F."/>
            <person name="Marchini F.K."/>
            <person name="Rodrigues-Luiz G.F."/>
            <person name="Wagner G."/>
            <person name="Goldman G.H."/>
            <person name="Fietto J.L."/>
            <person name="Elias M.C."/>
            <person name="Goldman M.H."/>
            <person name="Sagot M.F."/>
            <person name="Pereira M."/>
            <person name="Stoco P.H."/>
            <person name="de Mendonca-Neto R.P."/>
            <person name="Teixeira S.M."/>
            <person name="Maciel T.E."/>
            <person name="de Oliveira Mendes T.A."/>
            <person name="Urmenyi T.P."/>
            <person name="de Souza W."/>
            <person name="Schenkman S."/>
            <person name="de Vasconcelos A.T."/>
        </authorList>
    </citation>
    <scope>NUCLEOTIDE SEQUENCE [LARGE SCALE GENOMIC DNA]</scope>
</reference>
<dbReference type="PANTHER" id="PTHR12241:SF147">
    <property type="entry name" value="TUBULIN POLYGLUTAMYLASE TTLL7"/>
    <property type="match status" value="1"/>
</dbReference>
<evidence type="ECO:0000256" key="2">
    <source>
        <dbReference type="ARBA" id="ARBA00022741"/>
    </source>
</evidence>
<dbReference type="InterPro" id="IPR004344">
    <property type="entry name" value="TTL/TTLL_fam"/>
</dbReference>
<name>S9UYR4_9TRYP</name>
<evidence type="ECO:0000313" key="4">
    <source>
        <dbReference type="EMBL" id="EPY19751.1"/>
    </source>
</evidence>
<keyword evidence="2" id="KW-0547">Nucleotide-binding</keyword>
<dbReference type="Pfam" id="PF03133">
    <property type="entry name" value="TTL"/>
    <property type="match status" value="2"/>
</dbReference>
<gene>
    <name evidence="4" type="ORF">STCU_09309</name>
</gene>
<keyword evidence="1" id="KW-0436">Ligase</keyword>
<dbReference type="Proteomes" id="UP000015354">
    <property type="component" value="Unassembled WGS sequence"/>
</dbReference>
<dbReference type="PROSITE" id="PS51221">
    <property type="entry name" value="TTL"/>
    <property type="match status" value="1"/>
</dbReference>
<evidence type="ECO:0008006" key="6">
    <source>
        <dbReference type="Google" id="ProtNLM"/>
    </source>
</evidence>
<dbReference type="GO" id="GO:0015631">
    <property type="term" value="F:tubulin binding"/>
    <property type="evidence" value="ECO:0007669"/>
    <property type="project" value="TreeGrafter"/>
</dbReference>
<dbReference type="AlphaFoldDB" id="S9UYR4"/>
<dbReference type="PANTHER" id="PTHR12241">
    <property type="entry name" value="TUBULIN POLYGLUTAMYLASE"/>
    <property type="match status" value="1"/>
</dbReference>
<dbReference type="EMBL" id="ATMH01009309">
    <property type="protein sequence ID" value="EPY19751.1"/>
    <property type="molecule type" value="Genomic_DNA"/>
</dbReference>